<dbReference type="Gene3D" id="3.40.50.1240">
    <property type="entry name" value="Phosphoglycerate mutase-like"/>
    <property type="match status" value="1"/>
</dbReference>
<dbReference type="AlphaFoldDB" id="A0A0B1SF81"/>
<reference evidence="1 2" key="1">
    <citation type="submission" date="2014-03" db="EMBL/GenBank/DDBJ databases">
        <title>Draft genome of the hookworm Oesophagostomum dentatum.</title>
        <authorList>
            <person name="Mitreva M."/>
        </authorList>
    </citation>
    <scope>NUCLEOTIDE SEQUENCE [LARGE SCALE GENOMIC DNA]</scope>
    <source>
        <strain evidence="1 2">OD-Hann</strain>
    </source>
</reference>
<dbReference type="InterPro" id="IPR029033">
    <property type="entry name" value="His_PPase_superfam"/>
</dbReference>
<organism evidence="1 2">
    <name type="scientific">Oesophagostomum dentatum</name>
    <name type="common">Nodular worm</name>
    <dbReference type="NCBI Taxonomy" id="61180"/>
    <lineage>
        <taxon>Eukaryota</taxon>
        <taxon>Metazoa</taxon>
        <taxon>Ecdysozoa</taxon>
        <taxon>Nematoda</taxon>
        <taxon>Chromadorea</taxon>
        <taxon>Rhabditida</taxon>
        <taxon>Rhabditina</taxon>
        <taxon>Rhabditomorpha</taxon>
        <taxon>Strongyloidea</taxon>
        <taxon>Strongylidae</taxon>
        <taxon>Oesophagostomum</taxon>
    </lineage>
</organism>
<evidence type="ECO:0000313" key="1">
    <source>
        <dbReference type="EMBL" id="KHJ83579.1"/>
    </source>
</evidence>
<proteinExistence type="predicted"/>
<evidence type="ECO:0000313" key="2">
    <source>
        <dbReference type="Proteomes" id="UP000053660"/>
    </source>
</evidence>
<name>A0A0B1SF81_OESDE</name>
<protein>
    <submittedName>
        <fullName evidence="1">Uncharacterized protein</fullName>
    </submittedName>
</protein>
<dbReference type="EMBL" id="KN572772">
    <property type="protein sequence ID" value="KHJ83579.1"/>
    <property type="molecule type" value="Genomic_DNA"/>
</dbReference>
<keyword evidence="2" id="KW-1185">Reference proteome</keyword>
<sequence>MSNIIGMYSQQNIGHKPGVDYPNVAGWPAGYVPIAVHTVALPLDYVGQPFFPCKRRDILWKMALNSTEMQEFINSKHVSLT</sequence>
<dbReference type="GO" id="GO:0016791">
    <property type="term" value="F:phosphatase activity"/>
    <property type="evidence" value="ECO:0007669"/>
    <property type="project" value="UniProtKB-ARBA"/>
</dbReference>
<gene>
    <name evidence="1" type="ORF">OESDEN_16721</name>
</gene>
<dbReference type="OrthoDB" id="258392at2759"/>
<accession>A0A0B1SF81</accession>
<dbReference type="Proteomes" id="UP000053660">
    <property type="component" value="Unassembled WGS sequence"/>
</dbReference>